<protein>
    <recommendedName>
        <fullName evidence="1">Tlde1 domain-containing protein</fullName>
    </recommendedName>
</protein>
<evidence type="ECO:0000313" key="2">
    <source>
        <dbReference type="EMBL" id="EYF04447.1"/>
    </source>
</evidence>
<dbReference type="OrthoDB" id="8421179at2"/>
<dbReference type="Proteomes" id="UP000019678">
    <property type="component" value="Unassembled WGS sequence"/>
</dbReference>
<evidence type="ECO:0000259" key="1">
    <source>
        <dbReference type="Pfam" id="PF10908"/>
    </source>
</evidence>
<dbReference type="InterPro" id="IPR021225">
    <property type="entry name" value="Tlde1_dom"/>
</dbReference>
<dbReference type="eggNOG" id="ENOG5033GEV">
    <property type="taxonomic scope" value="Bacteria"/>
</dbReference>
<name>A0A017T5Z7_9BACT</name>
<gene>
    <name evidence="2" type="ORF">CAP_4415</name>
</gene>
<dbReference type="AlphaFoldDB" id="A0A017T5Z7"/>
<dbReference type="Pfam" id="PF10908">
    <property type="entry name" value="Tlde1_dom"/>
    <property type="match status" value="1"/>
</dbReference>
<evidence type="ECO:0000313" key="3">
    <source>
        <dbReference type="Proteomes" id="UP000019678"/>
    </source>
</evidence>
<sequence length="214" mass="23662">MGLGDPRNVFITHDMRRVMADPYAMAFARQTLFEARPLLRYAQLSNEGVVRELAATPAAAVASQVTLHFNGSFLVWREAQRGRIQRHSWSAVSGRPGYQDKSHQGLADQGPIPEGAWIVRQSEYQSAVDRSLWEKTKNAIGRGNWPGGARSWGLHRVWLHPKPGTETYGRSGFSIHGGSVPGSAGCIDLTDQMEAFVRLFLACGRDLDLTVAYP</sequence>
<dbReference type="RefSeq" id="WP_052375613.1">
    <property type="nucleotide sequence ID" value="NZ_ASRX01000033.1"/>
</dbReference>
<dbReference type="STRING" id="1192034.CAP_4415"/>
<proteinExistence type="predicted"/>
<reference evidence="2 3" key="1">
    <citation type="submission" date="2013-05" db="EMBL/GenBank/DDBJ databases">
        <title>Genome assembly of Chondromyces apiculatus DSM 436.</title>
        <authorList>
            <person name="Sharma G."/>
            <person name="Khatri I."/>
            <person name="Kaur C."/>
            <person name="Mayilraj S."/>
            <person name="Subramanian S."/>
        </authorList>
    </citation>
    <scope>NUCLEOTIDE SEQUENCE [LARGE SCALE GENOMIC DNA]</scope>
    <source>
        <strain evidence="2 3">DSM 436</strain>
    </source>
</reference>
<accession>A0A017T5Z7</accession>
<dbReference type="EMBL" id="ASRX01000033">
    <property type="protein sequence ID" value="EYF04447.1"/>
    <property type="molecule type" value="Genomic_DNA"/>
</dbReference>
<organism evidence="2 3">
    <name type="scientific">Chondromyces apiculatus DSM 436</name>
    <dbReference type="NCBI Taxonomy" id="1192034"/>
    <lineage>
        <taxon>Bacteria</taxon>
        <taxon>Pseudomonadati</taxon>
        <taxon>Myxococcota</taxon>
        <taxon>Polyangia</taxon>
        <taxon>Polyangiales</taxon>
        <taxon>Polyangiaceae</taxon>
        <taxon>Chondromyces</taxon>
    </lineage>
</organism>
<feature type="domain" description="Tlde1" evidence="1">
    <location>
        <begin position="90"/>
        <end position="193"/>
    </location>
</feature>
<comment type="caution">
    <text evidence="2">The sequence shown here is derived from an EMBL/GenBank/DDBJ whole genome shotgun (WGS) entry which is preliminary data.</text>
</comment>
<keyword evidence="3" id="KW-1185">Reference proteome</keyword>